<dbReference type="SUPFAM" id="SSF55957">
    <property type="entry name" value="Phosphoglucomutase, C-terminal domain"/>
    <property type="match status" value="2"/>
</dbReference>
<dbReference type="InterPro" id="IPR036900">
    <property type="entry name" value="A-D-PHexomutase_C_sf"/>
</dbReference>
<dbReference type="Proteomes" id="UP000036681">
    <property type="component" value="Unplaced"/>
</dbReference>
<keyword evidence="1" id="KW-0479">Metal-binding</keyword>
<dbReference type="WBParaSite" id="ALUE_0000976801-mRNA-1">
    <property type="protein sequence ID" value="ALUE_0000976801-mRNA-1"/>
    <property type="gene ID" value="ALUE_0000976801"/>
</dbReference>
<dbReference type="Gene3D" id="3.30.310.50">
    <property type="entry name" value="Alpha-D-phosphohexomutase, C-terminal domain"/>
    <property type="match status" value="2"/>
</dbReference>
<evidence type="ECO:0000256" key="1">
    <source>
        <dbReference type="ARBA" id="ARBA00022723"/>
    </source>
</evidence>
<dbReference type="PANTHER" id="PTHR22573">
    <property type="entry name" value="PHOSPHOHEXOMUTASE FAMILY MEMBER"/>
    <property type="match status" value="1"/>
</dbReference>
<keyword evidence="3" id="KW-0413">Isomerase</keyword>
<dbReference type="Pfam" id="PF24947">
    <property type="entry name" value="PGM1_C_vert_fung"/>
    <property type="match status" value="1"/>
</dbReference>
<keyword evidence="4" id="KW-1185">Reference proteome</keyword>
<evidence type="ECO:0000256" key="3">
    <source>
        <dbReference type="ARBA" id="ARBA00023235"/>
    </source>
</evidence>
<evidence type="ECO:0000313" key="4">
    <source>
        <dbReference type="Proteomes" id="UP000036681"/>
    </source>
</evidence>
<keyword evidence="2" id="KW-0460">Magnesium</keyword>
<dbReference type="PANTHER" id="PTHR22573:SF2">
    <property type="entry name" value="PHOSPHOGLUCOMUTASE"/>
    <property type="match status" value="1"/>
</dbReference>
<dbReference type="AlphaFoldDB" id="A0A9J2PJS9"/>
<proteinExistence type="predicted"/>
<dbReference type="InterPro" id="IPR045244">
    <property type="entry name" value="PGM"/>
</dbReference>
<organism evidence="4 5">
    <name type="scientific">Ascaris lumbricoides</name>
    <name type="common">Giant roundworm</name>
    <dbReference type="NCBI Taxonomy" id="6252"/>
    <lineage>
        <taxon>Eukaryota</taxon>
        <taxon>Metazoa</taxon>
        <taxon>Ecdysozoa</taxon>
        <taxon>Nematoda</taxon>
        <taxon>Chromadorea</taxon>
        <taxon>Rhabditida</taxon>
        <taxon>Spirurina</taxon>
        <taxon>Ascaridomorpha</taxon>
        <taxon>Ascaridoidea</taxon>
        <taxon>Ascarididae</taxon>
        <taxon>Ascaris</taxon>
    </lineage>
</organism>
<dbReference type="GO" id="GO:0005975">
    <property type="term" value="P:carbohydrate metabolic process"/>
    <property type="evidence" value="ECO:0007669"/>
    <property type="project" value="InterPro"/>
</dbReference>
<evidence type="ECO:0000256" key="2">
    <source>
        <dbReference type="ARBA" id="ARBA00022842"/>
    </source>
</evidence>
<evidence type="ECO:0000313" key="5">
    <source>
        <dbReference type="WBParaSite" id="ALUE_0000976801-mRNA-1"/>
    </source>
</evidence>
<name>A0A9J2PJS9_ASCLU</name>
<dbReference type="GO" id="GO:0046872">
    <property type="term" value="F:metal ion binding"/>
    <property type="evidence" value="ECO:0007669"/>
    <property type="project" value="UniProtKB-KW"/>
</dbReference>
<reference evidence="5" key="1">
    <citation type="submission" date="2023-03" db="UniProtKB">
        <authorList>
            <consortium name="WormBaseParasite"/>
        </authorList>
    </citation>
    <scope>IDENTIFICATION</scope>
</reference>
<dbReference type="GO" id="GO:0004614">
    <property type="term" value="F:phosphoglucomutase activity"/>
    <property type="evidence" value="ECO:0007669"/>
    <property type="project" value="InterPro"/>
</dbReference>
<dbReference type="FunFam" id="3.30.310.50:FF:000002">
    <property type="entry name" value="Phosphoglucomutase 5"/>
    <property type="match status" value="1"/>
</dbReference>
<dbReference type="GO" id="GO:0005829">
    <property type="term" value="C:cytosol"/>
    <property type="evidence" value="ECO:0007669"/>
    <property type="project" value="TreeGrafter"/>
</dbReference>
<protein>
    <submittedName>
        <fullName evidence="5">Alpha-D-phosphohexomutase alpha/beta/alpha domain-containing protein</fullName>
    </submittedName>
</protein>
<accession>A0A9J2PJS9</accession>
<sequence length="223" mass="24736">MLAWLSILAEKRMSVEEIVKEHWAKYGRNVFTRYDYENVDASGANLLMTFVESQMPAFIGQKFTANNVSFVVTKADNFEYTDPVDGSVSKKQNVDASGANLLMTFVESQMPAFIGQKFTANNVSFVVTKADNFEYTDPVDGSVSKKQGLRLLFEGGSRVVFRLSGTGSAGATIRLYVDSFIDASDKDRLNLPAQELLKPLVLVALNLCKMEQFTGRKEPTVIT</sequence>